<dbReference type="EMBL" id="JBHTCM010000027">
    <property type="protein sequence ID" value="MFC7335164.1"/>
    <property type="molecule type" value="Genomic_DNA"/>
</dbReference>
<reference evidence="3" key="1">
    <citation type="journal article" date="2019" name="Int. J. Syst. Evol. Microbiol.">
        <title>The Global Catalogue of Microorganisms (GCM) 10K type strain sequencing project: providing services to taxonomists for standard genome sequencing and annotation.</title>
        <authorList>
            <consortium name="The Broad Institute Genomics Platform"/>
            <consortium name="The Broad Institute Genome Sequencing Center for Infectious Disease"/>
            <person name="Wu L."/>
            <person name="Ma J."/>
        </authorList>
    </citation>
    <scope>NUCLEOTIDE SEQUENCE [LARGE SCALE GENOMIC DNA]</scope>
    <source>
        <strain evidence="3">CGMCC 1.16275</strain>
    </source>
</reference>
<feature type="region of interest" description="Disordered" evidence="1">
    <location>
        <begin position="1"/>
        <end position="31"/>
    </location>
</feature>
<evidence type="ECO:0000256" key="1">
    <source>
        <dbReference type="SAM" id="MobiDB-lite"/>
    </source>
</evidence>
<organism evidence="2 3">
    <name type="scientific">Rhodocista pekingensis</name>
    <dbReference type="NCBI Taxonomy" id="201185"/>
    <lineage>
        <taxon>Bacteria</taxon>
        <taxon>Pseudomonadati</taxon>
        <taxon>Pseudomonadota</taxon>
        <taxon>Alphaproteobacteria</taxon>
        <taxon>Rhodospirillales</taxon>
        <taxon>Azospirillaceae</taxon>
        <taxon>Rhodocista</taxon>
    </lineage>
</organism>
<evidence type="ECO:0000313" key="3">
    <source>
        <dbReference type="Proteomes" id="UP001596456"/>
    </source>
</evidence>
<gene>
    <name evidence="2" type="ORF">ACFQPS_18495</name>
</gene>
<dbReference type="RefSeq" id="WP_377360701.1">
    <property type="nucleotide sequence ID" value="NZ_JBHTCM010000027.1"/>
</dbReference>
<comment type="caution">
    <text evidence="2">The sequence shown here is derived from an EMBL/GenBank/DDBJ whole genome shotgun (WGS) entry which is preliminary data.</text>
</comment>
<sequence length="112" mass="12343">MSRLIRPRPEAAADPSQRVSGHLSDSRPDRLDDLRLGSLVAALAGDRRDADQRLHDVEAAIRHHWTTLQSLVREHETLVAAGRARPATSAPDRPQAPASGKLRLLVPPRHHP</sequence>
<evidence type="ECO:0000313" key="2">
    <source>
        <dbReference type="EMBL" id="MFC7335164.1"/>
    </source>
</evidence>
<keyword evidence="3" id="KW-1185">Reference proteome</keyword>
<feature type="region of interest" description="Disordered" evidence="1">
    <location>
        <begin position="79"/>
        <end position="112"/>
    </location>
</feature>
<proteinExistence type="predicted"/>
<accession>A0ABW2L1L3</accession>
<dbReference type="Proteomes" id="UP001596456">
    <property type="component" value="Unassembled WGS sequence"/>
</dbReference>
<protein>
    <submittedName>
        <fullName evidence="2">Uncharacterized protein</fullName>
    </submittedName>
</protein>
<name>A0ABW2L1L3_9PROT</name>